<gene>
    <name evidence="5" type="ORF">HF526_06850</name>
</gene>
<dbReference type="Gene3D" id="3.50.50.60">
    <property type="entry name" value="FAD/NAD(P)-binding domain"/>
    <property type="match status" value="2"/>
</dbReference>
<comment type="caution">
    <text evidence="5">The sequence shown here is derived from an EMBL/GenBank/DDBJ whole genome shotgun (WGS) entry which is preliminary data.</text>
</comment>
<dbReference type="PANTHER" id="PTHR42877:SF4">
    <property type="entry name" value="FAD_NAD(P)-BINDING DOMAIN-CONTAINING PROTEIN-RELATED"/>
    <property type="match status" value="1"/>
</dbReference>
<dbReference type="SUPFAM" id="SSF51905">
    <property type="entry name" value="FAD/NAD(P)-binding domain"/>
    <property type="match status" value="1"/>
</dbReference>
<keyword evidence="6" id="KW-1185">Reference proteome</keyword>
<proteinExistence type="inferred from homology"/>
<dbReference type="RefSeq" id="WP_169380419.1">
    <property type="nucleotide sequence ID" value="NZ_JAAXLA010000008.1"/>
</dbReference>
<keyword evidence="2" id="KW-0285">Flavoprotein</keyword>
<evidence type="ECO:0000256" key="4">
    <source>
        <dbReference type="ARBA" id="ARBA00023002"/>
    </source>
</evidence>
<dbReference type="InterPro" id="IPR020946">
    <property type="entry name" value="Flavin_mOase-like"/>
</dbReference>
<keyword evidence="4" id="KW-0560">Oxidoreductase</keyword>
<name>A0ABX1S828_9PSEU</name>
<dbReference type="Proteomes" id="UP000820669">
    <property type="component" value="Unassembled WGS sequence"/>
</dbReference>
<evidence type="ECO:0000313" key="5">
    <source>
        <dbReference type="EMBL" id="NMH97037.1"/>
    </source>
</evidence>
<keyword evidence="3" id="KW-0274">FAD</keyword>
<dbReference type="InterPro" id="IPR051209">
    <property type="entry name" value="FAD-bind_Monooxygenase_sf"/>
</dbReference>
<dbReference type="EMBL" id="JAAXLA010000008">
    <property type="protein sequence ID" value="NMH97037.1"/>
    <property type="molecule type" value="Genomic_DNA"/>
</dbReference>
<evidence type="ECO:0000256" key="1">
    <source>
        <dbReference type="ARBA" id="ARBA00010139"/>
    </source>
</evidence>
<evidence type="ECO:0000256" key="3">
    <source>
        <dbReference type="ARBA" id="ARBA00022827"/>
    </source>
</evidence>
<dbReference type="PANTHER" id="PTHR42877">
    <property type="entry name" value="L-ORNITHINE N(5)-MONOOXYGENASE-RELATED"/>
    <property type="match status" value="1"/>
</dbReference>
<protein>
    <submittedName>
        <fullName evidence="5">NAD(P)/FAD-dependent oxidoreductase</fullName>
    </submittedName>
</protein>
<comment type="similarity">
    <text evidence="1">Belongs to the FAD-binding monooxygenase family.</text>
</comment>
<evidence type="ECO:0000313" key="6">
    <source>
        <dbReference type="Proteomes" id="UP000820669"/>
    </source>
</evidence>
<organism evidence="5 6">
    <name type="scientific">Pseudonocardia acidicola</name>
    <dbReference type="NCBI Taxonomy" id="2724939"/>
    <lineage>
        <taxon>Bacteria</taxon>
        <taxon>Bacillati</taxon>
        <taxon>Actinomycetota</taxon>
        <taxon>Actinomycetes</taxon>
        <taxon>Pseudonocardiales</taxon>
        <taxon>Pseudonocardiaceae</taxon>
        <taxon>Pseudonocardia</taxon>
    </lineage>
</organism>
<dbReference type="InterPro" id="IPR036188">
    <property type="entry name" value="FAD/NAD-bd_sf"/>
</dbReference>
<accession>A0ABX1S828</accession>
<dbReference type="Pfam" id="PF00743">
    <property type="entry name" value="FMO-like"/>
    <property type="match status" value="1"/>
</dbReference>
<sequence length="505" mass="56191">MGSSRTPRQVRIAIIGAGFSGLGMAIRLQQAGIGGFEILERADDIGGTWRDNSYPGCAVDVQSHLYSFSFAPNPEWSHTYSPQAEIWDYIKRIAAEHDVLRHVRFGHEVTGGEWDETTGRWLLHTTAGDVEAQFVISGMGPLSNPVPPDIPGLDTFAGHSFHSARWDHDHDLTGERVAVIGTGSSAAQFVPEIAPEVGRLLVFQRTPGWTFPRNNRRITAVEHAAYRRFPVLQRLARTRQYLYRETIAFLLQSPKRVGVIEGISRRRLRKQVADPELRAKLTPDYAMGCKRIIVTDDFHPALTRPNVSVITEAISEIRPHAVVTADGTEHQVDTLILGTGFQVMPVADPLRGRDGVPLAQRWSTRREAYLGTTVAGYPNYFMLVGPNTATGHTSVLLYLEAQIDYVLQALHHLDRTGTSALDVRPDVQDAFNRDLAERLAGTVWTAGGCRSWYLDSDGGTSALWPGYTWQFQKALRHFEPADYRFGTTSDLDSVHTTRDLDLVKG</sequence>
<evidence type="ECO:0000256" key="2">
    <source>
        <dbReference type="ARBA" id="ARBA00022630"/>
    </source>
</evidence>
<reference evidence="5 6" key="1">
    <citation type="submission" date="2020-04" db="EMBL/GenBank/DDBJ databases">
        <authorList>
            <person name="Klaysubun C."/>
            <person name="Duangmal K."/>
            <person name="Lipun K."/>
        </authorList>
    </citation>
    <scope>NUCLEOTIDE SEQUENCE [LARGE SCALE GENOMIC DNA]</scope>
    <source>
        <strain evidence="5 6">K10HN5</strain>
    </source>
</reference>